<proteinExistence type="predicted"/>
<reference evidence="3" key="1">
    <citation type="journal article" date="2014" name="Proc. Natl. Acad. Sci. U.S.A.">
        <title>Extensive sampling of basidiomycete genomes demonstrates inadequacy of the white-rot/brown-rot paradigm for wood decay fungi.</title>
        <authorList>
            <person name="Riley R."/>
            <person name="Salamov A.A."/>
            <person name="Brown D.W."/>
            <person name="Nagy L.G."/>
            <person name="Floudas D."/>
            <person name="Held B.W."/>
            <person name="Levasseur A."/>
            <person name="Lombard V."/>
            <person name="Morin E."/>
            <person name="Otillar R."/>
            <person name="Lindquist E.A."/>
            <person name="Sun H."/>
            <person name="LaButti K.M."/>
            <person name="Schmutz J."/>
            <person name="Jabbour D."/>
            <person name="Luo H."/>
            <person name="Baker S.E."/>
            <person name="Pisabarro A.G."/>
            <person name="Walton J.D."/>
            <person name="Blanchette R.A."/>
            <person name="Henrissat B."/>
            <person name="Martin F."/>
            <person name="Cullen D."/>
            <person name="Hibbett D.S."/>
            <person name="Grigoriev I.V."/>
        </authorList>
    </citation>
    <scope>NUCLEOTIDE SEQUENCE [LARGE SCALE GENOMIC DNA]</scope>
    <source>
        <strain evidence="3">FD-172 SS1</strain>
    </source>
</reference>
<dbReference type="Proteomes" id="UP000027195">
    <property type="component" value="Unassembled WGS sequence"/>
</dbReference>
<evidence type="ECO:0000313" key="2">
    <source>
        <dbReference type="EMBL" id="KDQ05461.1"/>
    </source>
</evidence>
<keyword evidence="3" id="KW-1185">Reference proteome</keyword>
<accession>A0A067M1J8</accession>
<feature type="compositionally biased region" description="Basic and acidic residues" evidence="1">
    <location>
        <begin position="99"/>
        <end position="115"/>
    </location>
</feature>
<dbReference type="AlphaFoldDB" id="A0A067M1J8"/>
<evidence type="ECO:0000313" key="3">
    <source>
        <dbReference type="Proteomes" id="UP000027195"/>
    </source>
</evidence>
<name>A0A067M1J8_BOTB1</name>
<dbReference type="HOGENOM" id="CLU_2108646_0_0_1"/>
<dbReference type="EMBL" id="KL198347">
    <property type="protein sequence ID" value="KDQ05461.1"/>
    <property type="molecule type" value="Genomic_DNA"/>
</dbReference>
<protein>
    <submittedName>
        <fullName evidence="2">Uncharacterized protein</fullName>
    </submittedName>
</protein>
<feature type="region of interest" description="Disordered" evidence="1">
    <location>
        <begin position="38"/>
        <end position="115"/>
    </location>
</feature>
<evidence type="ECO:0000256" key="1">
    <source>
        <dbReference type="SAM" id="MobiDB-lite"/>
    </source>
</evidence>
<organism evidence="2 3">
    <name type="scientific">Botryobasidium botryosum (strain FD-172 SS1)</name>
    <dbReference type="NCBI Taxonomy" id="930990"/>
    <lineage>
        <taxon>Eukaryota</taxon>
        <taxon>Fungi</taxon>
        <taxon>Dikarya</taxon>
        <taxon>Basidiomycota</taxon>
        <taxon>Agaricomycotina</taxon>
        <taxon>Agaricomycetes</taxon>
        <taxon>Cantharellales</taxon>
        <taxon>Botryobasidiaceae</taxon>
        <taxon>Botryobasidium</taxon>
    </lineage>
</organism>
<dbReference type="InParanoid" id="A0A067M1J8"/>
<sequence>MREKVECDNERGGTWRREILRWRGQEWAGKMRECKDEQERGRECKDARTSEREHENARKGEGEHGEARMGEEYLGTADSDGRGFREDAALGKGGCKGARTSERDREHGEGACENK</sequence>
<gene>
    <name evidence="2" type="ORF">BOTBODRAFT_49836</name>
</gene>
<feature type="compositionally biased region" description="Basic and acidic residues" evidence="1">
    <location>
        <begin position="38"/>
        <end position="71"/>
    </location>
</feature>
<feature type="compositionally biased region" description="Basic and acidic residues" evidence="1">
    <location>
        <begin position="79"/>
        <end position="89"/>
    </location>
</feature>